<name>A0ABY8LHV4_9GAMM</name>
<keyword evidence="4" id="KW-1185">Reference proteome</keyword>
<dbReference type="InterPro" id="IPR011042">
    <property type="entry name" value="6-blade_b-propeller_TolB-like"/>
</dbReference>
<protein>
    <submittedName>
        <fullName evidence="3">SMP-30/gluconolactonase/LRE family protein</fullName>
    </submittedName>
</protein>
<gene>
    <name evidence="3" type="ORF">QEN58_11870</name>
</gene>
<sequence length="363" mass="39714">MKEENTTIKKIKKLKRKLYMSTLKNKILLSALLTSTIMAYGMAFAENSVGLSYSGEKETLMNVPISPSEQNLQTVTAEPWYKVSEEGIQLEGPAFDEEGNLFFVEVFDGRVFKLSPEMVLTTILEKNDYSAAGLAIHNNGKLFIAGLGDFETGGTVFSISPDGTDMDVIIDESHEYLPDDLVFDEHGGFYFTDFRGNSSEPDGGMLYVSPNFSEITPVLPNLSIGNGVALNAEENVVWVSELSAGRLHRVSLASPGEIAPFGTAVPYHFTGTPDSMRTDVDGNVYVAMYGQARVMVFNRNGLPIGQILLPKRDEGHNLRSTSMAFKPGTNELFIFTNDGDGGEGSQIFKTHGFANGTPLYSHK</sequence>
<dbReference type="InterPro" id="IPR013658">
    <property type="entry name" value="SGL"/>
</dbReference>
<evidence type="ECO:0000313" key="4">
    <source>
        <dbReference type="Proteomes" id="UP001179830"/>
    </source>
</evidence>
<proteinExistence type="predicted"/>
<reference evidence="3" key="1">
    <citation type="submission" date="2023-04" db="EMBL/GenBank/DDBJ databases">
        <title>Complete genome sequence of Halomonas alkaliantarctica MSP3 isolated from marine sediment, Jeju Island.</title>
        <authorList>
            <person name="Park S.-J."/>
        </authorList>
    </citation>
    <scope>NUCLEOTIDE SEQUENCE</scope>
    <source>
        <strain evidence="3">MSP3</strain>
    </source>
</reference>
<accession>A0ABY8LHV4</accession>
<dbReference type="Pfam" id="PF08450">
    <property type="entry name" value="SGL"/>
    <property type="match status" value="1"/>
</dbReference>
<dbReference type="EMBL" id="CP122961">
    <property type="protein sequence ID" value="WGI24042.1"/>
    <property type="molecule type" value="Genomic_DNA"/>
</dbReference>
<evidence type="ECO:0000256" key="1">
    <source>
        <dbReference type="ARBA" id="ARBA00022801"/>
    </source>
</evidence>
<dbReference type="RefSeq" id="WP_280103864.1">
    <property type="nucleotide sequence ID" value="NZ_CP122961.1"/>
</dbReference>
<dbReference type="InterPro" id="IPR051262">
    <property type="entry name" value="SMP-30/CGR1_Lactonase"/>
</dbReference>
<evidence type="ECO:0000259" key="2">
    <source>
        <dbReference type="Pfam" id="PF08450"/>
    </source>
</evidence>
<dbReference type="SUPFAM" id="SSF63829">
    <property type="entry name" value="Calcium-dependent phosphotriesterase"/>
    <property type="match status" value="1"/>
</dbReference>
<organism evidence="3 4">
    <name type="scientific">Halomonas alkaliantarctica</name>
    <dbReference type="NCBI Taxonomy" id="232346"/>
    <lineage>
        <taxon>Bacteria</taxon>
        <taxon>Pseudomonadati</taxon>
        <taxon>Pseudomonadota</taxon>
        <taxon>Gammaproteobacteria</taxon>
        <taxon>Oceanospirillales</taxon>
        <taxon>Halomonadaceae</taxon>
        <taxon>Halomonas</taxon>
    </lineage>
</organism>
<dbReference type="Gene3D" id="2.120.10.30">
    <property type="entry name" value="TolB, C-terminal domain"/>
    <property type="match status" value="1"/>
</dbReference>
<dbReference type="Proteomes" id="UP001179830">
    <property type="component" value="Chromosome"/>
</dbReference>
<keyword evidence="1" id="KW-0378">Hydrolase</keyword>
<feature type="domain" description="SMP-30/Gluconolactonase/LRE-like region" evidence="2">
    <location>
        <begin position="91"/>
        <end position="336"/>
    </location>
</feature>
<dbReference type="PANTHER" id="PTHR47572:SF4">
    <property type="entry name" value="LACTONASE DRP35"/>
    <property type="match status" value="1"/>
</dbReference>
<dbReference type="PANTHER" id="PTHR47572">
    <property type="entry name" value="LIPOPROTEIN-RELATED"/>
    <property type="match status" value="1"/>
</dbReference>
<evidence type="ECO:0000313" key="3">
    <source>
        <dbReference type="EMBL" id="WGI24042.1"/>
    </source>
</evidence>